<dbReference type="Proteomes" id="UP000825935">
    <property type="component" value="Chromosome 19"/>
</dbReference>
<dbReference type="InterPro" id="IPR046848">
    <property type="entry name" value="E_motif"/>
</dbReference>
<keyword evidence="1" id="KW-0677">Repeat</keyword>
<dbReference type="SUPFAM" id="SSF48452">
    <property type="entry name" value="TPR-like"/>
    <property type="match status" value="1"/>
</dbReference>
<gene>
    <name evidence="4" type="ORF">KP509_19G004000</name>
</gene>
<comment type="caution">
    <text evidence="4">The sequence shown here is derived from an EMBL/GenBank/DDBJ whole genome shotgun (WGS) entry which is preliminary data.</text>
</comment>
<evidence type="ECO:0000256" key="1">
    <source>
        <dbReference type="ARBA" id="ARBA00022737"/>
    </source>
</evidence>
<evidence type="ECO:0000259" key="3">
    <source>
        <dbReference type="Pfam" id="PF14432"/>
    </source>
</evidence>
<dbReference type="GO" id="GO:0008270">
    <property type="term" value="F:zinc ion binding"/>
    <property type="evidence" value="ECO:0007669"/>
    <property type="project" value="InterPro"/>
</dbReference>
<dbReference type="GO" id="GO:0003723">
    <property type="term" value="F:RNA binding"/>
    <property type="evidence" value="ECO:0007669"/>
    <property type="project" value="InterPro"/>
</dbReference>
<dbReference type="NCBIfam" id="TIGR00756">
    <property type="entry name" value="PPR"/>
    <property type="match status" value="3"/>
</dbReference>
<dbReference type="AlphaFoldDB" id="A0A8T2SHP3"/>
<dbReference type="InterPro" id="IPR032867">
    <property type="entry name" value="DYW_dom"/>
</dbReference>
<dbReference type="Pfam" id="PF13041">
    <property type="entry name" value="PPR_2"/>
    <property type="match status" value="2"/>
</dbReference>
<evidence type="ECO:0000256" key="2">
    <source>
        <dbReference type="PROSITE-ProRule" id="PRU00708"/>
    </source>
</evidence>
<feature type="repeat" description="PPR" evidence="2">
    <location>
        <begin position="311"/>
        <end position="345"/>
    </location>
</feature>
<dbReference type="Pfam" id="PF01535">
    <property type="entry name" value="PPR"/>
    <property type="match status" value="4"/>
</dbReference>
<feature type="repeat" description="PPR" evidence="2">
    <location>
        <begin position="210"/>
        <end position="244"/>
    </location>
</feature>
<keyword evidence="5" id="KW-1185">Reference proteome</keyword>
<dbReference type="OMA" id="HISPGVE"/>
<dbReference type="GO" id="GO:0009451">
    <property type="term" value="P:RNA modification"/>
    <property type="evidence" value="ECO:0007669"/>
    <property type="project" value="InterPro"/>
</dbReference>
<evidence type="ECO:0000313" key="5">
    <source>
        <dbReference type="Proteomes" id="UP000825935"/>
    </source>
</evidence>
<proteinExistence type="predicted"/>
<dbReference type="InterPro" id="IPR002885">
    <property type="entry name" value="PPR_rpt"/>
</dbReference>
<protein>
    <recommendedName>
        <fullName evidence="3">DYW domain-containing protein</fullName>
    </recommendedName>
</protein>
<dbReference type="FunFam" id="1.25.40.10:FF:000031">
    <property type="entry name" value="Pentatricopeptide repeat-containing protein mitochondrial"/>
    <property type="match status" value="1"/>
</dbReference>
<feature type="domain" description="DYW" evidence="3">
    <location>
        <begin position="526"/>
        <end position="618"/>
    </location>
</feature>
<dbReference type="EMBL" id="CM035424">
    <property type="protein sequence ID" value="KAH7351580.1"/>
    <property type="molecule type" value="Genomic_DNA"/>
</dbReference>
<feature type="repeat" description="PPR" evidence="2">
    <location>
        <begin position="109"/>
        <end position="143"/>
    </location>
</feature>
<sequence>MLKSPRSASTSRNSIQLSRRNLGGPSDLLRDCHCYTVLLQKDHLEKYAHLIRGCANNNGFSEGTSVHGEITEHGLERDRFLGNLLLQMYGNCGSIRDARAVFDGMRDRNVFSWSLIIGAYARNRKGNEALKLFRSMLHDGHMPDRVIFVNIISVCASLKTLAVGKWVNSFISTCGHASDTVLGTSLINMYGKCGCLEQAHITFKGMHTHDAISWTALISSYAQNGSYNEAIHFYYEMKKKAIVPNRVTFACILDACADKAAVIQGKCIHEDVKACELEGDIIVGNALISLYGKCGELKTAQRVFHKMCYRDVVSWTALISAYAQQGKYKDALRVFETMLSRNVMPDKIAFLIVLSTCSHAGLLKQGYDYFNSMKHVYHISPGVEHFNSMLDLLGRLGRLKEGETMISEMPLEPNATTWMTMLGSCAIHADVERGEHAANCVFKLDPENPTPHVLLANIYASAGRWEESKRVRQRMKDMGLRKQQGHSIIEVNGQVYEFTAGHFSHPKTTEIHKELLLLKIQIKDMGYVPDTKAVLHDVDEEEKENMLLYHSEKLAVAYGIINTAPGSPLCIIKNLRICNDCHSAMKFVSKLVNRKITVRDIVRFHVFKDGVCSCADYW</sequence>
<feature type="repeat" description="PPR" evidence="2">
    <location>
        <begin position="448"/>
        <end position="482"/>
    </location>
</feature>
<dbReference type="InterPro" id="IPR011990">
    <property type="entry name" value="TPR-like_helical_dom_sf"/>
</dbReference>
<dbReference type="PANTHER" id="PTHR47926:SF533">
    <property type="entry name" value="DYW DOMAIN-CONTAINING PROTEIN"/>
    <property type="match status" value="1"/>
</dbReference>
<dbReference type="Pfam" id="PF20431">
    <property type="entry name" value="E_motif"/>
    <property type="match status" value="1"/>
</dbReference>
<evidence type="ECO:0000313" key="4">
    <source>
        <dbReference type="EMBL" id="KAH7351580.1"/>
    </source>
</evidence>
<organism evidence="4 5">
    <name type="scientific">Ceratopteris richardii</name>
    <name type="common">Triangle waterfern</name>
    <dbReference type="NCBI Taxonomy" id="49495"/>
    <lineage>
        <taxon>Eukaryota</taxon>
        <taxon>Viridiplantae</taxon>
        <taxon>Streptophyta</taxon>
        <taxon>Embryophyta</taxon>
        <taxon>Tracheophyta</taxon>
        <taxon>Polypodiopsida</taxon>
        <taxon>Polypodiidae</taxon>
        <taxon>Polypodiales</taxon>
        <taxon>Pteridineae</taxon>
        <taxon>Pteridaceae</taxon>
        <taxon>Parkerioideae</taxon>
        <taxon>Ceratopteris</taxon>
    </lineage>
</organism>
<reference evidence="4" key="1">
    <citation type="submission" date="2021-08" db="EMBL/GenBank/DDBJ databases">
        <title>WGS assembly of Ceratopteris richardii.</title>
        <authorList>
            <person name="Marchant D.B."/>
            <person name="Chen G."/>
            <person name="Jenkins J."/>
            <person name="Shu S."/>
            <person name="Leebens-Mack J."/>
            <person name="Grimwood J."/>
            <person name="Schmutz J."/>
            <person name="Soltis P."/>
            <person name="Soltis D."/>
            <person name="Chen Z.-H."/>
        </authorList>
    </citation>
    <scope>NUCLEOTIDE SEQUENCE</scope>
    <source>
        <strain evidence="4">Whitten #5841</strain>
        <tissue evidence="4">Leaf</tissue>
    </source>
</reference>
<dbReference type="PANTHER" id="PTHR47926">
    <property type="entry name" value="PENTATRICOPEPTIDE REPEAT-CONTAINING PROTEIN"/>
    <property type="match status" value="1"/>
</dbReference>
<accession>A0A8T2SHP3</accession>
<dbReference type="Gene3D" id="1.25.40.10">
    <property type="entry name" value="Tetratricopeptide repeat domain"/>
    <property type="match status" value="4"/>
</dbReference>
<dbReference type="FunFam" id="1.25.40.10:FF:000285">
    <property type="entry name" value="Pentatricopeptide repeat-containing protein, chloroplastic"/>
    <property type="match status" value="1"/>
</dbReference>
<dbReference type="Pfam" id="PF14432">
    <property type="entry name" value="DYW_deaminase"/>
    <property type="match status" value="1"/>
</dbReference>
<dbReference type="InterPro" id="IPR046960">
    <property type="entry name" value="PPR_At4g14850-like_plant"/>
</dbReference>
<dbReference type="PROSITE" id="PS51375">
    <property type="entry name" value="PPR"/>
    <property type="match status" value="4"/>
</dbReference>
<dbReference type="OrthoDB" id="185373at2759"/>
<name>A0A8T2SHP3_CERRI</name>
<dbReference type="FunFam" id="1.25.40.10:FF:001093">
    <property type="entry name" value="Pentatricopeptide repeat-containing protein At2g34400"/>
    <property type="match status" value="1"/>
</dbReference>